<keyword evidence="3 5" id="KW-0378">Hydrolase</keyword>
<comment type="similarity">
    <text evidence="1 5">Belongs to the glycosyl hydrolase 32 family.</text>
</comment>
<evidence type="ECO:0000256" key="1">
    <source>
        <dbReference type="ARBA" id="ARBA00009902"/>
    </source>
</evidence>
<keyword evidence="9" id="KW-1185">Reference proteome</keyword>
<dbReference type="GO" id="GO:0005975">
    <property type="term" value="P:carbohydrate metabolic process"/>
    <property type="evidence" value="ECO:0007669"/>
    <property type="project" value="InterPro"/>
</dbReference>
<dbReference type="SMART" id="SM00640">
    <property type="entry name" value="Glyco_32"/>
    <property type="match status" value="1"/>
</dbReference>
<proteinExistence type="inferred from homology"/>
<keyword evidence="4 5" id="KW-0326">Glycosidase</keyword>
<dbReference type="EC" id="3.2.1.26" evidence="2"/>
<evidence type="ECO:0000256" key="4">
    <source>
        <dbReference type="ARBA" id="ARBA00023295"/>
    </source>
</evidence>
<organism evidence="8 9">
    <name type="scientific">Microlunatus flavus</name>
    <dbReference type="NCBI Taxonomy" id="1036181"/>
    <lineage>
        <taxon>Bacteria</taxon>
        <taxon>Bacillati</taxon>
        <taxon>Actinomycetota</taxon>
        <taxon>Actinomycetes</taxon>
        <taxon>Propionibacteriales</taxon>
        <taxon>Propionibacteriaceae</taxon>
        <taxon>Microlunatus</taxon>
    </lineage>
</organism>
<evidence type="ECO:0000256" key="3">
    <source>
        <dbReference type="ARBA" id="ARBA00022801"/>
    </source>
</evidence>
<dbReference type="RefSeq" id="WP_091177501.1">
    <property type="nucleotide sequence ID" value="NZ_FOFA01000001.1"/>
</dbReference>
<dbReference type="Gene3D" id="2.115.10.20">
    <property type="entry name" value="Glycosyl hydrolase domain, family 43"/>
    <property type="match status" value="1"/>
</dbReference>
<dbReference type="Gene3D" id="2.60.120.560">
    <property type="entry name" value="Exo-inulinase, domain 1"/>
    <property type="match status" value="1"/>
</dbReference>
<feature type="domain" description="Glycosyl hydrolase family 32 C-terminal" evidence="7">
    <location>
        <begin position="332"/>
        <end position="433"/>
    </location>
</feature>
<dbReference type="PANTHER" id="PTHR43101">
    <property type="entry name" value="BETA-FRUCTOSIDASE"/>
    <property type="match status" value="1"/>
</dbReference>
<dbReference type="OrthoDB" id="9776657at2"/>
<evidence type="ECO:0000259" key="7">
    <source>
        <dbReference type="Pfam" id="PF08244"/>
    </source>
</evidence>
<evidence type="ECO:0000313" key="8">
    <source>
        <dbReference type="EMBL" id="SEP71965.1"/>
    </source>
</evidence>
<dbReference type="InterPro" id="IPR051214">
    <property type="entry name" value="GH32_Enzymes"/>
</dbReference>
<dbReference type="InterPro" id="IPR013148">
    <property type="entry name" value="Glyco_hydro_32_N"/>
</dbReference>
<reference evidence="9" key="1">
    <citation type="submission" date="2016-10" db="EMBL/GenBank/DDBJ databases">
        <authorList>
            <person name="Varghese N."/>
            <person name="Submissions S."/>
        </authorList>
    </citation>
    <scope>NUCLEOTIDE SEQUENCE [LARGE SCALE GENOMIC DNA]</scope>
    <source>
        <strain evidence="9">CGMCC 4.6856</strain>
    </source>
</reference>
<evidence type="ECO:0000313" key="9">
    <source>
        <dbReference type="Proteomes" id="UP000198504"/>
    </source>
</evidence>
<evidence type="ECO:0000259" key="6">
    <source>
        <dbReference type="Pfam" id="PF00251"/>
    </source>
</evidence>
<accession>A0A1H9A5S2</accession>
<sequence length="454" mass="49200">MSELDRLQRVQVAAAYHQPRYHVRPPRGFLNDPNGPVVLDGVVHLYFQSRPVADLTVPVEWGHATSPDFVHWQLHRPAMAPLPDGLDRDGCWSGNTVVDEGRIRAFYSGRIHELPYQSVLSAVSDDGGRTFGPPEVVVADPAPEEGVTVFRDPFVWRAGDGWRMAVGCGYPDDVPAVRQYASDDLRTWRRVDDLASMTRHQHDGLDLGSAWECPQVLELDGRTVVVVSTWTPHGGPMEVLALATDDPGRPALVDHGSSFYASSALRESEHGPLLFGWVREDRDQQQWAQAGWAGALSLPRQVWWAPDDTVRSAPVPSVDGLRRGPVRAADGAQVGAQTEIVVHDAPATVRLRFGQDDPAEVVELVLDAGAGTLVLDRTRASASLASGGAPMTVDDAFDPGSGRPAARVFVDGSVIEVFTSGGRVLTTRVYPSSPPPWTVEVDGTGEVWDLGDAS</sequence>
<dbReference type="InterPro" id="IPR023296">
    <property type="entry name" value="Glyco_hydro_beta-prop_sf"/>
</dbReference>
<dbReference type="SUPFAM" id="SSF75005">
    <property type="entry name" value="Arabinanase/levansucrase/invertase"/>
    <property type="match status" value="1"/>
</dbReference>
<dbReference type="InterPro" id="IPR013320">
    <property type="entry name" value="ConA-like_dom_sf"/>
</dbReference>
<dbReference type="CDD" id="cd08996">
    <property type="entry name" value="GH32_FFase"/>
    <property type="match status" value="1"/>
</dbReference>
<dbReference type="InterPro" id="IPR018053">
    <property type="entry name" value="Glyco_hydro_32_AS"/>
</dbReference>
<protein>
    <recommendedName>
        <fullName evidence="2">beta-fructofuranosidase</fullName>
        <ecNumber evidence="2">3.2.1.26</ecNumber>
    </recommendedName>
</protein>
<dbReference type="PANTHER" id="PTHR43101:SF1">
    <property type="entry name" value="BETA-FRUCTOSIDASE"/>
    <property type="match status" value="1"/>
</dbReference>
<name>A0A1H9A5S2_9ACTN</name>
<dbReference type="GO" id="GO:0004564">
    <property type="term" value="F:beta-fructofuranosidase activity"/>
    <property type="evidence" value="ECO:0007669"/>
    <property type="project" value="UniProtKB-EC"/>
</dbReference>
<dbReference type="Pfam" id="PF08244">
    <property type="entry name" value="Glyco_hydro_32C"/>
    <property type="match status" value="1"/>
</dbReference>
<dbReference type="SUPFAM" id="SSF49899">
    <property type="entry name" value="Concanavalin A-like lectins/glucanases"/>
    <property type="match status" value="1"/>
</dbReference>
<dbReference type="Pfam" id="PF00251">
    <property type="entry name" value="Glyco_hydro_32N"/>
    <property type="match status" value="1"/>
</dbReference>
<dbReference type="EMBL" id="FOFA01000001">
    <property type="protein sequence ID" value="SEP71965.1"/>
    <property type="molecule type" value="Genomic_DNA"/>
</dbReference>
<dbReference type="STRING" id="1036181.SAMN05421756_101483"/>
<gene>
    <name evidence="8" type="ORF">SAMN05421756_101483</name>
</gene>
<dbReference type="AlphaFoldDB" id="A0A1H9A5S2"/>
<evidence type="ECO:0000256" key="2">
    <source>
        <dbReference type="ARBA" id="ARBA00012758"/>
    </source>
</evidence>
<dbReference type="PROSITE" id="PS00609">
    <property type="entry name" value="GLYCOSYL_HYDROL_F32"/>
    <property type="match status" value="1"/>
</dbReference>
<feature type="domain" description="Glycosyl hydrolase family 32 N-terminal" evidence="6">
    <location>
        <begin position="22"/>
        <end position="306"/>
    </location>
</feature>
<dbReference type="Proteomes" id="UP000198504">
    <property type="component" value="Unassembled WGS sequence"/>
</dbReference>
<dbReference type="InterPro" id="IPR013189">
    <property type="entry name" value="Glyco_hydro_32_C"/>
</dbReference>
<dbReference type="InterPro" id="IPR001362">
    <property type="entry name" value="Glyco_hydro_32"/>
</dbReference>
<evidence type="ECO:0000256" key="5">
    <source>
        <dbReference type="RuleBase" id="RU362110"/>
    </source>
</evidence>